<feature type="compositionally biased region" description="Polar residues" evidence="1">
    <location>
        <begin position="34"/>
        <end position="46"/>
    </location>
</feature>
<dbReference type="GeneID" id="113465346"/>
<dbReference type="PaxDb" id="121845-A0A3Q0IZL3"/>
<name>A0A3Q0IZL3_DIACI</name>
<feature type="compositionally biased region" description="Polar residues" evidence="1">
    <location>
        <begin position="289"/>
        <end position="304"/>
    </location>
</feature>
<sequence>MEPYNKQVPRNTKTVRFTDQPMNDQLRHMPNYQPLPNGQSRMTNGQPKYLTIVQPREHNSGPGNFSEPRRKGKPLGPCEKLAYENQVKRMLNAMKGNHCVDYMDETGSSQTSSLDPTNDLIRASCLPHGLGSGTSTKTSLVTEMTRSWLPQGALGHSVTRNIDCPKSSKRSAKYVNRATPCDRNGAVVSYDNIGLLKNIMNNIHTEAGACNTIYENKSIQCGSIVRKSVQTKPCRSKEKEAIKERTPLNPCENANALCHNYVWVPVNMPACESATSKYSNADQQYACTQDNPKMLGTNPTNSHAKNVPKVPSKTTGKKTSKNKMNGKAAARKKSCSQARNRSKMKKGTGRPYSTQISYQKGTDKPQSSQ</sequence>
<feature type="compositionally biased region" description="Polar residues" evidence="1">
    <location>
        <begin position="8"/>
        <end position="23"/>
    </location>
</feature>
<gene>
    <name evidence="3" type="primary">LOC113465346</name>
</gene>
<evidence type="ECO:0000256" key="1">
    <source>
        <dbReference type="SAM" id="MobiDB-lite"/>
    </source>
</evidence>
<dbReference type="AlphaFoldDB" id="A0A3Q0IZL3"/>
<protein>
    <submittedName>
        <fullName evidence="3">Uncharacterized protein LOC113465346</fullName>
    </submittedName>
</protein>
<proteinExistence type="predicted"/>
<feature type="compositionally biased region" description="Polar residues" evidence="1">
    <location>
        <begin position="351"/>
        <end position="369"/>
    </location>
</feature>
<dbReference type="KEGG" id="dci:113465346"/>
<dbReference type="RefSeq" id="XP_026681641.1">
    <property type="nucleotide sequence ID" value="XM_026825840.1"/>
</dbReference>
<feature type="region of interest" description="Disordered" evidence="1">
    <location>
        <begin position="289"/>
        <end position="369"/>
    </location>
</feature>
<feature type="compositionally biased region" description="Basic residues" evidence="1">
    <location>
        <begin position="329"/>
        <end position="348"/>
    </location>
</feature>
<evidence type="ECO:0000313" key="3">
    <source>
        <dbReference type="RefSeq" id="XP_026681641.1"/>
    </source>
</evidence>
<organism evidence="2 3">
    <name type="scientific">Diaphorina citri</name>
    <name type="common">Asian citrus psyllid</name>
    <dbReference type="NCBI Taxonomy" id="121845"/>
    <lineage>
        <taxon>Eukaryota</taxon>
        <taxon>Metazoa</taxon>
        <taxon>Ecdysozoa</taxon>
        <taxon>Arthropoda</taxon>
        <taxon>Hexapoda</taxon>
        <taxon>Insecta</taxon>
        <taxon>Pterygota</taxon>
        <taxon>Neoptera</taxon>
        <taxon>Paraneoptera</taxon>
        <taxon>Hemiptera</taxon>
        <taxon>Sternorrhyncha</taxon>
        <taxon>Psylloidea</taxon>
        <taxon>Psyllidae</taxon>
        <taxon>Diaphorininae</taxon>
        <taxon>Diaphorina</taxon>
    </lineage>
</organism>
<feature type="region of interest" description="Disordered" evidence="1">
    <location>
        <begin position="1"/>
        <end position="77"/>
    </location>
</feature>
<evidence type="ECO:0000313" key="2">
    <source>
        <dbReference type="Proteomes" id="UP000079169"/>
    </source>
</evidence>
<keyword evidence="2" id="KW-1185">Reference proteome</keyword>
<dbReference type="Proteomes" id="UP000079169">
    <property type="component" value="Unplaced"/>
</dbReference>
<reference evidence="3" key="1">
    <citation type="submission" date="2025-08" db="UniProtKB">
        <authorList>
            <consortium name="RefSeq"/>
        </authorList>
    </citation>
    <scope>IDENTIFICATION</scope>
</reference>
<accession>A0A3Q0IZL3</accession>